<organism evidence="2 3">
    <name type="scientific">Pyrenophora tritici-repentis (strain Pt-1C-BFP)</name>
    <name type="common">Wheat tan spot fungus</name>
    <name type="synonym">Drechslera tritici-repentis</name>
    <dbReference type="NCBI Taxonomy" id="426418"/>
    <lineage>
        <taxon>Eukaryota</taxon>
        <taxon>Fungi</taxon>
        <taxon>Dikarya</taxon>
        <taxon>Ascomycota</taxon>
        <taxon>Pezizomycotina</taxon>
        <taxon>Dothideomycetes</taxon>
        <taxon>Pleosporomycetidae</taxon>
        <taxon>Pleosporales</taxon>
        <taxon>Pleosporineae</taxon>
        <taxon>Pleosporaceae</taxon>
        <taxon>Pyrenophora</taxon>
    </lineage>
</organism>
<feature type="compositionally biased region" description="Polar residues" evidence="1">
    <location>
        <begin position="334"/>
        <end position="363"/>
    </location>
</feature>
<protein>
    <submittedName>
        <fullName evidence="2">Uncharacterized protein</fullName>
    </submittedName>
</protein>
<feature type="compositionally biased region" description="Polar residues" evidence="1">
    <location>
        <begin position="142"/>
        <end position="174"/>
    </location>
</feature>
<dbReference type="EMBL" id="DS231615">
    <property type="protein sequence ID" value="EDU41026.1"/>
    <property type="molecule type" value="Genomic_DNA"/>
</dbReference>
<gene>
    <name evidence="2" type="ORF">PTRG_01588</name>
</gene>
<sequence length="386" mass="42172">MLRLRPSELTLTPDDVEETFRRIALRQATRPQSTLPRRPLGQPGRPILRRGPQRATRDALTALGKIPFLQPQQALVTSVDEDGENTSACEDISSSIDPDSSNSHHADPTTPHQERQDGPVPVPASSASHTVQLPMRARPESAAQSPVNDTPSNVPRTPQRQILTSPTSGSNDTSGDYALSAADIFSDAKLNSRTQGKPSGDPSKSPGDPRGIRHLQGYVRSTPTGDVYDFHASWESEPRRRSAREVPAIRSRSAGHLENTYSMQPPSINPYLNSFWPGDYMAFFESDPSRTSGPASHSPFGNVFNTQPPQPTMAPGPNPFGPEAYMGSFELDPSRTSGPTTHSPFENVFSTQPPQPSDSRSPNTQQASCCIFLLWLPSSRIEIYQL</sequence>
<dbReference type="InParanoid" id="B2VWM6"/>
<feature type="region of interest" description="Disordered" evidence="1">
    <location>
        <begin position="190"/>
        <end position="213"/>
    </location>
</feature>
<dbReference type="AlphaFoldDB" id="B2VWM6"/>
<feature type="compositionally biased region" description="Basic and acidic residues" evidence="1">
    <location>
        <begin position="102"/>
        <end position="117"/>
    </location>
</feature>
<feature type="region of interest" description="Disordered" evidence="1">
    <location>
        <begin position="80"/>
        <end position="177"/>
    </location>
</feature>
<evidence type="ECO:0000313" key="2">
    <source>
        <dbReference type="EMBL" id="EDU41026.1"/>
    </source>
</evidence>
<feature type="compositionally biased region" description="Low complexity" evidence="1">
    <location>
        <begin position="91"/>
        <end position="101"/>
    </location>
</feature>
<dbReference type="OrthoDB" id="3937309at2759"/>
<feature type="compositionally biased region" description="Low complexity" evidence="1">
    <location>
        <begin position="196"/>
        <end position="209"/>
    </location>
</feature>
<evidence type="ECO:0000256" key="1">
    <source>
        <dbReference type="SAM" id="MobiDB-lite"/>
    </source>
</evidence>
<dbReference type="Proteomes" id="UP000001471">
    <property type="component" value="Unassembled WGS sequence"/>
</dbReference>
<evidence type="ECO:0000313" key="3">
    <source>
        <dbReference type="Proteomes" id="UP000001471"/>
    </source>
</evidence>
<feature type="region of interest" description="Disordered" evidence="1">
    <location>
        <begin position="333"/>
        <end position="363"/>
    </location>
</feature>
<proteinExistence type="predicted"/>
<dbReference type="HOGENOM" id="CLU_715985_0_0_1"/>
<accession>B2VWM6</accession>
<name>B2VWM6_PYRTR</name>
<reference evidence="3" key="1">
    <citation type="journal article" date="2013" name="G3 (Bethesda)">
        <title>Comparative genomics of a plant-pathogenic fungus, Pyrenophora tritici-repentis, reveals transduplication and the impact of repeat elements on pathogenicity and population divergence.</title>
        <authorList>
            <person name="Manning V.A."/>
            <person name="Pandelova I."/>
            <person name="Dhillon B."/>
            <person name="Wilhelm L.J."/>
            <person name="Goodwin S.B."/>
            <person name="Berlin A.M."/>
            <person name="Figueroa M."/>
            <person name="Freitag M."/>
            <person name="Hane J.K."/>
            <person name="Henrissat B."/>
            <person name="Holman W.H."/>
            <person name="Kodira C.D."/>
            <person name="Martin J."/>
            <person name="Oliver R.P."/>
            <person name="Robbertse B."/>
            <person name="Schackwitz W."/>
            <person name="Schwartz D.C."/>
            <person name="Spatafora J.W."/>
            <person name="Turgeon B.G."/>
            <person name="Yandava C."/>
            <person name="Young S."/>
            <person name="Zhou S."/>
            <person name="Zeng Q."/>
            <person name="Grigoriev I.V."/>
            <person name="Ma L.-J."/>
            <person name="Ciuffetti L.M."/>
        </authorList>
    </citation>
    <scope>NUCLEOTIDE SEQUENCE [LARGE SCALE GENOMIC DNA]</scope>
    <source>
        <strain evidence="3">Pt-1C-BFP</strain>
    </source>
</reference>
<feature type="compositionally biased region" description="Low complexity" evidence="1">
    <location>
        <begin position="35"/>
        <end position="46"/>
    </location>
</feature>
<feature type="region of interest" description="Disordered" evidence="1">
    <location>
        <begin position="28"/>
        <end position="55"/>
    </location>
</feature>